<dbReference type="InterPro" id="IPR008775">
    <property type="entry name" value="Phytyl_CoA_dOase-like"/>
</dbReference>
<name>A0A418R1S9_9BACT</name>
<accession>A0A418R1S9</accession>
<keyword evidence="1" id="KW-0223">Dioxygenase</keyword>
<organism evidence="1 2">
    <name type="scientific">Hymenobacter rubripertinctus</name>
    <dbReference type="NCBI Taxonomy" id="2029981"/>
    <lineage>
        <taxon>Bacteria</taxon>
        <taxon>Pseudomonadati</taxon>
        <taxon>Bacteroidota</taxon>
        <taxon>Cytophagia</taxon>
        <taxon>Cytophagales</taxon>
        <taxon>Hymenobacteraceae</taxon>
        <taxon>Hymenobacter</taxon>
    </lineage>
</organism>
<dbReference type="GO" id="GO:0016706">
    <property type="term" value="F:2-oxoglutarate-dependent dioxygenase activity"/>
    <property type="evidence" value="ECO:0007669"/>
    <property type="project" value="UniProtKB-ARBA"/>
</dbReference>
<dbReference type="Proteomes" id="UP000284250">
    <property type="component" value="Unassembled WGS sequence"/>
</dbReference>
<dbReference type="Gene3D" id="2.60.120.620">
    <property type="entry name" value="q2cbj1_9rhob like domain"/>
    <property type="match status" value="1"/>
</dbReference>
<reference evidence="1 2" key="2">
    <citation type="submission" date="2019-01" db="EMBL/GenBank/DDBJ databases">
        <title>Hymenobacter humicola sp. nov., isolated from soils in Antarctica.</title>
        <authorList>
            <person name="Sedlacek I."/>
            <person name="Holochova P."/>
            <person name="Kralova S."/>
            <person name="Pantucek R."/>
            <person name="Stankova E."/>
            <person name="Vrbovska V."/>
            <person name="Kristofova L."/>
            <person name="Svec P."/>
            <person name="Busse H.-J."/>
        </authorList>
    </citation>
    <scope>NUCLEOTIDE SEQUENCE [LARGE SCALE GENOMIC DNA]</scope>
    <source>
        <strain evidence="1 2">CCM 8852</strain>
    </source>
</reference>
<dbReference type="EMBL" id="QYCN01000009">
    <property type="protein sequence ID" value="RIY11344.1"/>
    <property type="molecule type" value="Genomic_DNA"/>
</dbReference>
<dbReference type="Pfam" id="PF05721">
    <property type="entry name" value="PhyH"/>
    <property type="match status" value="1"/>
</dbReference>
<comment type="caution">
    <text evidence="1">The sequence shown here is derived from an EMBL/GenBank/DDBJ whole genome shotgun (WGS) entry which is preliminary data.</text>
</comment>
<sequence length="317" mass="35743">MLAKRAGWAVENTASDWRHDNLVLNGLGLALEESMRYLMQTGPDFSEFERWVLHKNGGTLPPLQIERLNSVLSAQPYGEELQANLRAIAEAENVLSADDLAFWAENGYVVLRGAISGEQARATEQAVWEALGMSPHEPASWYEKPIGKGIMMDFYHHPALLENRRSARIQKAFAQLWQTPDLWTTTDRTSFNPPETAGYPFQGPHLHWDMSLHPPFHFGTQGLLYLCDTPAEQGAFCCVPGFHRHLPSWLANLPAGTDPRQIDLTPQAVPIAAQAGDLIIWHHFLPHGSSPNRGTYPRIVQYLNLYPVDFKENMDWL</sequence>
<keyword evidence="1" id="KW-0560">Oxidoreductase</keyword>
<gene>
    <name evidence="1" type="ORF">D0T11_07735</name>
</gene>
<keyword evidence="2" id="KW-1185">Reference proteome</keyword>
<dbReference type="PANTHER" id="PTHR31630">
    <property type="entry name" value="PHYTANOYL-COA DIOXYGENASE-RELATED-RELATED"/>
    <property type="match status" value="1"/>
</dbReference>
<proteinExistence type="predicted"/>
<protein>
    <submittedName>
        <fullName evidence="1">Phytanoyl-CoA dioxygenase</fullName>
    </submittedName>
</protein>
<evidence type="ECO:0000313" key="2">
    <source>
        <dbReference type="Proteomes" id="UP000284250"/>
    </source>
</evidence>
<dbReference type="SUPFAM" id="SSF51197">
    <property type="entry name" value="Clavaminate synthase-like"/>
    <property type="match status" value="1"/>
</dbReference>
<dbReference type="PANTHER" id="PTHR31630:SF6">
    <property type="entry name" value="PHYTANOYL-COA DIOXYGENASE-RELATED"/>
    <property type="match status" value="1"/>
</dbReference>
<dbReference type="AlphaFoldDB" id="A0A418R1S9"/>
<dbReference type="OrthoDB" id="1157001at2"/>
<evidence type="ECO:0000313" key="1">
    <source>
        <dbReference type="EMBL" id="RIY11344.1"/>
    </source>
</evidence>
<reference evidence="1 2" key="1">
    <citation type="submission" date="2018-09" db="EMBL/GenBank/DDBJ databases">
        <authorList>
            <person name="Zeman M."/>
            <person name="Pardy F."/>
        </authorList>
    </citation>
    <scope>NUCLEOTIDE SEQUENCE [LARGE SCALE GENOMIC DNA]</scope>
    <source>
        <strain evidence="1 2">CCM 8852</strain>
    </source>
</reference>